<keyword evidence="2" id="KW-1185">Reference proteome</keyword>
<evidence type="ECO:0000313" key="2">
    <source>
        <dbReference type="Proteomes" id="UP001236663"/>
    </source>
</evidence>
<sequence>MNTDQFTSDFLPKEIVLKLYRDVPIWDYQQQIDLVNSYAETVKETMDPDVFDIKLHHQIGFCYWQADAHPQAIVHYKKVIEKLKPHHYPFLYFNVISLLIRCNRLIAEFSESFYWCGIAFKYLEATTSSFDKLNILTEYVDVLADANESFNKEYEPIIKYVIADLGFPETLTDPLETVNAMRTTNHIWNRKLSDVELSQVHLEDTDQIIRAFENFKQHCPIEWYRNYAENAINIRKHK</sequence>
<reference evidence="2" key="1">
    <citation type="journal article" date="2019" name="Int. J. Syst. Evol. Microbiol.">
        <title>The Global Catalogue of Microorganisms (GCM) 10K type strain sequencing project: providing services to taxonomists for standard genome sequencing and annotation.</title>
        <authorList>
            <consortium name="The Broad Institute Genomics Platform"/>
            <consortium name="The Broad Institute Genome Sequencing Center for Infectious Disease"/>
            <person name="Wu L."/>
            <person name="Ma J."/>
        </authorList>
    </citation>
    <scope>NUCLEOTIDE SEQUENCE [LARGE SCALE GENOMIC DNA]</scope>
    <source>
        <strain evidence="2">CECT 7706</strain>
    </source>
</reference>
<dbReference type="RefSeq" id="WP_163386685.1">
    <property type="nucleotide sequence ID" value="NZ_JAUFQS010000005.1"/>
</dbReference>
<dbReference type="Proteomes" id="UP001236663">
    <property type="component" value="Unassembled WGS sequence"/>
</dbReference>
<proteinExistence type="predicted"/>
<name>A0ABT8C6K1_9BACT</name>
<accession>A0ABT8C6K1</accession>
<gene>
    <name evidence="1" type="ORF">QWZ15_06265</name>
</gene>
<dbReference type="EMBL" id="JAUFQS010000005">
    <property type="protein sequence ID" value="MDN3687423.1"/>
    <property type="molecule type" value="Genomic_DNA"/>
</dbReference>
<evidence type="ECO:0008006" key="3">
    <source>
        <dbReference type="Google" id="ProtNLM"/>
    </source>
</evidence>
<evidence type="ECO:0000313" key="1">
    <source>
        <dbReference type="EMBL" id="MDN3687423.1"/>
    </source>
</evidence>
<dbReference type="InterPro" id="IPR011990">
    <property type="entry name" value="TPR-like_helical_dom_sf"/>
</dbReference>
<dbReference type="SUPFAM" id="SSF48452">
    <property type="entry name" value="TPR-like"/>
    <property type="match status" value="1"/>
</dbReference>
<comment type="caution">
    <text evidence="1">The sequence shown here is derived from an EMBL/GenBank/DDBJ whole genome shotgun (WGS) entry which is preliminary data.</text>
</comment>
<protein>
    <recommendedName>
        <fullName evidence="3">Tetratricopeptide repeat protein</fullName>
    </recommendedName>
</protein>
<organism evidence="1 2">
    <name type="scientific">Cyclobacterium jeungdonense</name>
    <dbReference type="NCBI Taxonomy" id="708087"/>
    <lineage>
        <taxon>Bacteria</taxon>
        <taxon>Pseudomonadati</taxon>
        <taxon>Bacteroidota</taxon>
        <taxon>Cytophagia</taxon>
        <taxon>Cytophagales</taxon>
        <taxon>Cyclobacteriaceae</taxon>
        <taxon>Cyclobacterium</taxon>
    </lineage>
</organism>